<evidence type="ECO:0000259" key="2">
    <source>
        <dbReference type="Pfam" id="PF17990"/>
    </source>
</evidence>
<reference evidence="4 5" key="1">
    <citation type="submission" date="2019-07" db="EMBL/GenBank/DDBJ databases">
        <title>Whole genome shotgun sequence of Skermanella aerolata NBRC 106429.</title>
        <authorList>
            <person name="Hosoyama A."/>
            <person name="Uohara A."/>
            <person name="Ohji S."/>
            <person name="Ichikawa N."/>
        </authorList>
    </citation>
    <scope>NUCLEOTIDE SEQUENCE [LARGE SCALE GENOMIC DNA]</scope>
    <source>
        <strain evidence="4 5">NBRC 106429</strain>
    </source>
</reference>
<dbReference type="EMBL" id="BJYZ01000009">
    <property type="protein sequence ID" value="GEO38052.1"/>
    <property type="molecule type" value="Genomic_DNA"/>
</dbReference>
<dbReference type="RefSeq" id="WP_044428818.1">
    <property type="nucleotide sequence ID" value="NZ_BJYZ01000009.1"/>
</dbReference>
<dbReference type="Pfam" id="PF18417">
    <property type="entry name" value="LodA_C"/>
    <property type="match status" value="1"/>
</dbReference>
<feature type="domain" description="L-lysine epsilon oxidase C-terminal" evidence="3">
    <location>
        <begin position="431"/>
        <end position="575"/>
    </location>
</feature>
<evidence type="ECO:0000259" key="3">
    <source>
        <dbReference type="Pfam" id="PF18417"/>
    </source>
</evidence>
<dbReference type="Pfam" id="PF17990">
    <property type="entry name" value="LodA_N"/>
    <property type="match status" value="1"/>
</dbReference>
<comment type="caution">
    <text evidence="4">The sequence shown here is derived from an EMBL/GenBank/DDBJ whole genome shotgun (WGS) entry which is preliminary data.</text>
</comment>
<feature type="region of interest" description="Disordered" evidence="1">
    <location>
        <begin position="600"/>
        <end position="626"/>
    </location>
</feature>
<protein>
    <recommendedName>
        <fullName evidence="6">L-lysine 6-oxidase</fullName>
    </recommendedName>
</protein>
<accession>A0A512DNJ8</accession>
<dbReference type="OrthoDB" id="336698at2"/>
<dbReference type="InterPro" id="IPR041168">
    <property type="entry name" value="LodA_N"/>
</dbReference>
<evidence type="ECO:0000313" key="5">
    <source>
        <dbReference type="Proteomes" id="UP000321523"/>
    </source>
</evidence>
<dbReference type="Proteomes" id="UP000321523">
    <property type="component" value="Unassembled WGS sequence"/>
</dbReference>
<evidence type="ECO:0000256" key="1">
    <source>
        <dbReference type="SAM" id="MobiDB-lite"/>
    </source>
</evidence>
<dbReference type="AlphaFoldDB" id="A0A512DNJ8"/>
<name>A0A512DNJ8_9PROT</name>
<proteinExistence type="predicted"/>
<keyword evidence="5" id="KW-1185">Reference proteome</keyword>
<feature type="domain" description="L-Lysine epsilon oxidase N-terminal" evidence="2">
    <location>
        <begin position="9"/>
        <end position="312"/>
    </location>
</feature>
<dbReference type="InterPro" id="IPR041173">
    <property type="entry name" value="LodA_C"/>
</dbReference>
<gene>
    <name evidence="4" type="ORF">SAE02_22000</name>
</gene>
<evidence type="ECO:0000313" key="4">
    <source>
        <dbReference type="EMBL" id="GEO38052.1"/>
    </source>
</evidence>
<organism evidence="4 5">
    <name type="scientific">Skermanella aerolata</name>
    <dbReference type="NCBI Taxonomy" id="393310"/>
    <lineage>
        <taxon>Bacteria</taxon>
        <taxon>Pseudomonadati</taxon>
        <taxon>Pseudomonadota</taxon>
        <taxon>Alphaproteobacteria</taxon>
        <taxon>Rhodospirillales</taxon>
        <taxon>Azospirillaceae</taxon>
        <taxon>Skermanella</taxon>
    </lineage>
</organism>
<sequence length="688" mass="75024">MSKSILRIHPAIAFARVGNSDDYYLAPETMAGVPVAGSKPPVMGGLPIRRGTEHDTITDEDLRDASGALKRQAARFKIFAYSEAEAKAYPAATEQEIRIGEPLGDKTVTDIIWTVHVANKKANTFVLEVSNANGPVIDNYGNGNLPPIRNASFYPGDEGTEELAVLNNPERVSRLTIDFGPRTVRGAGAAPVRFDAATEASVYSAEGGLKALPDYPKSWPAKSFPDGLYSPTGEVDTLGHLETDEAGRLVVLGGYGRASAWKQADGSFYQLVSSVDNDGWFDDTSDGPVSAVVVLNGGLPDETRISAGTAWVATADPSYAPQILNVVSLWDEVYDTFVRKLDLQPEIYSDGEYRYDRYASFEDDVAHIFRGTALQEWISNLPQPAKHAHRAVGRIGAETVPADTILSGLAYIRNPNLPQQAMLGVPLMPGALGDSGQAFLSPTLTQYYFLTQWNDRKCSAEPVKPLSPGDLLDKASLINCLGGRFSPGIDLTFTVRQEEIYVQDWRKKEVGPFRIAPKPLKLDGLDPDVPVLSEGYVPLHSTGEDLVEPGDMTKFMSVPWHTDYNSCATHPTSPTIPHNTTLYWSWPAQRPVHVHLASEVKDGKPGPQRYSVRGPGTGSENPANQGRYQDIENILPNWHKIGFVIQDSAIIGGQRNPDQFFEVRSELPVDEGLVIPPWPMNDKSTSAG</sequence>
<evidence type="ECO:0008006" key="6">
    <source>
        <dbReference type="Google" id="ProtNLM"/>
    </source>
</evidence>